<evidence type="ECO:0000256" key="4">
    <source>
        <dbReference type="ARBA" id="ARBA00019166"/>
    </source>
</evidence>
<dbReference type="Proteomes" id="UP001055955">
    <property type="component" value="Chromosome"/>
</dbReference>
<evidence type="ECO:0000256" key="9">
    <source>
        <dbReference type="ARBA" id="ARBA00023029"/>
    </source>
</evidence>
<dbReference type="SMART" id="SM00387">
    <property type="entry name" value="HATPase_c"/>
    <property type="match status" value="1"/>
</dbReference>
<dbReference type="InterPro" id="IPR020568">
    <property type="entry name" value="Ribosomal_Su5_D2-typ_SF"/>
</dbReference>
<dbReference type="Gene3D" id="3.40.50.670">
    <property type="match status" value="2"/>
</dbReference>
<dbReference type="NCBIfam" id="TIGR01059">
    <property type="entry name" value="gyrB"/>
    <property type="match status" value="1"/>
</dbReference>
<dbReference type="EMBL" id="CP092900">
    <property type="protein sequence ID" value="UTC24580.1"/>
    <property type="molecule type" value="Genomic_DNA"/>
</dbReference>
<dbReference type="InterPro" id="IPR003594">
    <property type="entry name" value="HATPase_dom"/>
</dbReference>
<sequence length="818" mass="90916">MATNNNPEDDNSGAYDSGHIKVLKGLEAVRTRPGMYIGDTDDEQGSGLHHMIAEVVHNSVDEALVGYCDKIVVELCEDGSVKVSDDGRGIPIDVHEEEGVPAAELIMTVLHAGGKFNQNAYKVSGGLHGVGVSVVNALSDWLKLEVKRDGQCYTQMYERGEPGEPVIVPADTENEGTGTMVQFLASDSVFSHINYSRKTVIKNLRELAFLNRGIHIHFIDSRDHNDYFSEDYHYEGGVSEFVVFLNESKTELHEDVISVSGEQDGISFELAMQWTSAYQEHIFCYTNNIPQPDGGTHLSALKTSLTRTINKYASDVMKNKQVIQGDDVREGLTAVLSIKMADPKFSSQTKAKLVSSEVKKGIEGGVCDHLLHYLEEKPKIADIIIKKIEEAARARDAARKARDLSRKSDQIGLDVKLSSKLSPCQEKDPSKIEVCIVEGDSAGGSAKQGRDRRFQAILPLRGKILNVEKARYDKVLSSEQIATLIMALGCGVGKEEYDPDKLRYHKVIIMTDADVDGAHIRTLLLTFFYRQMPEILERGHIYIAQPPLYRLRKGKSDCYLKDDDALYDFLLNDVMQKGSLGVGKETVATGQALKEIVIAYHHAKDAVTRRYPQLPYALFLAMMQCRKLSIDDFESEGVLKSYCKLYNAQAEGLFEGQNKAEAHVRSGMIEVDYIQANGEKTQFIIDMAFVRSSIYASIGGISKVCGPIFAQSEGQDVQVDIVIDATTHTVSRVDDLVVYVMNCARKGYTLQRYKGLGEMDAEQLWETTLDPDVRTLVQVTIEDAIEADRLFSMLMGDVVEPRKEFIEKNALMAENVDA</sequence>
<keyword evidence="5 12" id="KW-0479">Metal-binding</keyword>
<dbReference type="CDD" id="cd03366">
    <property type="entry name" value="TOPRIM_TopoIIA_GyrB"/>
    <property type="match status" value="1"/>
</dbReference>
<evidence type="ECO:0000256" key="1">
    <source>
        <dbReference type="ARBA" id="ARBA00000185"/>
    </source>
</evidence>
<feature type="domain" description="Toprim" evidence="13">
    <location>
        <begin position="432"/>
        <end position="547"/>
    </location>
</feature>
<dbReference type="InterPro" id="IPR014721">
    <property type="entry name" value="Ribsml_uS5_D2-typ_fold_subgr"/>
</dbReference>
<feature type="binding site" evidence="12">
    <location>
        <position position="438"/>
    </location>
    <ligand>
        <name>Mg(2+)</name>
        <dbReference type="ChEBI" id="CHEBI:18420"/>
        <label>1</label>
        <note>catalytic</note>
    </ligand>
</feature>
<dbReference type="InterPro" id="IPR000565">
    <property type="entry name" value="Topo_IIA_B"/>
</dbReference>
<dbReference type="SUPFAM" id="SSF55874">
    <property type="entry name" value="ATPase domain of HSP90 chaperone/DNA topoisomerase II/histidine kinase"/>
    <property type="match status" value="1"/>
</dbReference>
<dbReference type="InterPro" id="IPR034160">
    <property type="entry name" value="TOPRIM_GyrB"/>
</dbReference>
<dbReference type="Pfam" id="PF02518">
    <property type="entry name" value="HATPase_c"/>
    <property type="match status" value="1"/>
</dbReference>
<comment type="subcellular location">
    <subcellularLocation>
        <location evidence="12">Cytoplasm</location>
    </subcellularLocation>
</comment>
<dbReference type="InterPro" id="IPR006171">
    <property type="entry name" value="TOPRIM_dom"/>
</dbReference>
<dbReference type="PRINTS" id="PR01159">
    <property type="entry name" value="DNAGYRASEB"/>
</dbReference>
<feature type="site" description="Interaction with DNA" evidence="12">
    <location>
        <position position="466"/>
    </location>
</feature>
<evidence type="ECO:0000256" key="2">
    <source>
        <dbReference type="ARBA" id="ARBA00010708"/>
    </source>
</evidence>
<evidence type="ECO:0000256" key="3">
    <source>
        <dbReference type="ARBA" id="ARBA00012895"/>
    </source>
</evidence>
<dbReference type="InterPro" id="IPR001241">
    <property type="entry name" value="Topo_IIA"/>
</dbReference>
<comment type="similarity">
    <text evidence="2 12">Belongs to the type II topoisomerase GyrB family.</text>
</comment>
<dbReference type="NCBIfam" id="NF011501">
    <property type="entry name" value="PRK14939.1"/>
    <property type="match status" value="1"/>
</dbReference>
<comment type="cofactor">
    <cofactor evidence="12">
        <name>Mg(2+)</name>
        <dbReference type="ChEBI" id="CHEBI:18420"/>
    </cofactor>
    <cofactor evidence="12">
        <name>Mn(2+)</name>
        <dbReference type="ChEBI" id="CHEBI:29035"/>
    </cofactor>
    <cofactor evidence="12">
        <name>Ca(2+)</name>
        <dbReference type="ChEBI" id="CHEBI:29108"/>
    </cofactor>
    <text evidence="12">Binds two Mg(2+) per subunit. The magnesium ions form salt bridges with both the protein and the DNA. Can also accept other divalent metal cations, such as Mn(2+) or Ca(2+).</text>
</comment>
<feature type="binding site" evidence="12">
    <location>
        <position position="514"/>
    </location>
    <ligand>
        <name>Mg(2+)</name>
        <dbReference type="ChEBI" id="CHEBI:18420"/>
        <label>2</label>
    </ligand>
</feature>
<evidence type="ECO:0000256" key="11">
    <source>
        <dbReference type="ARBA" id="ARBA00023235"/>
    </source>
</evidence>
<proteinExistence type="inferred from homology"/>
<dbReference type="PANTHER" id="PTHR45866:SF1">
    <property type="entry name" value="DNA GYRASE SUBUNIT B, MITOCHONDRIAL"/>
    <property type="match status" value="1"/>
</dbReference>
<dbReference type="InterPro" id="IPR013760">
    <property type="entry name" value="Topo_IIA-like_dom_sf"/>
</dbReference>
<reference evidence="14 15" key="1">
    <citation type="journal article" date="2022" name="Nat. Microbiol.">
        <title>The microbiome of a bacterivorous marine choanoflagellate contains a resource-demanding obligate bacterial associate.</title>
        <authorList>
            <person name="Needham D.M."/>
            <person name="Poirier C."/>
            <person name="Bachy C."/>
            <person name="George E.E."/>
            <person name="Wilken S."/>
            <person name="Yung C.C.M."/>
            <person name="Limardo A.J."/>
            <person name="Morando M."/>
            <person name="Sudek L."/>
            <person name="Malmstrom R.R."/>
            <person name="Keeling P.J."/>
            <person name="Santoro A.E."/>
            <person name="Worden A.Z."/>
        </authorList>
    </citation>
    <scope>NUCLEOTIDE SEQUENCE [LARGE SCALE GENOMIC DNA]</scope>
    <source>
        <strain evidence="14 15">Comchoano-1</strain>
    </source>
</reference>
<evidence type="ECO:0000256" key="8">
    <source>
        <dbReference type="ARBA" id="ARBA00022842"/>
    </source>
</evidence>
<feature type="binding site" evidence="12">
    <location>
        <position position="512"/>
    </location>
    <ligand>
        <name>Mg(2+)</name>
        <dbReference type="ChEBI" id="CHEBI:18420"/>
        <label>1</label>
        <note>catalytic</note>
    </ligand>
</feature>
<keyword evidence="7 12" id="KW-0067">ATP-binding</keyword>
<comment type="function">
    <text evidence="12">A type II topoisomerase that negatively supercoils closed circular double-stranded (ds) DNA in an ATP-dependent manner to modulate DNA topology and maintain chromosomes in an underwound state. Negative supercoiling favors strand separation, and DNA replication, transcription, recombination and repair, all of which involve strand separation. Also able to catalyze the interconversion of other topological isomers of dsDNA rings, including catenanes and knotted rings. Type II topoisomerases break and join 2 DNA strands simultaneously in an ATP-dependent manner.</text>
</comment>
<dbReference type="InterPro" id="IPR018522">
    <property type="entry name" value="TopoIIA_CS"/>
</dbReference>
<evidence type="ECO:0000259" key="13">
    <source>
        <dbReference type="PROSITE" id="PS50880"/>
    </source>
</evidence>
<dbReference type="InterPro" id="IPR036890">
    <property type="entry name" value="HATPase_C_sf"/>
</dbReference>
<keyword evidence="15" id="KW-1185">Reference proteome</keyword>
<keyword evidence="8 12" id="KW-0460">Magnesium</keyword>
<keyword evidence="10" id="KW-0238">DNA-binding</keyword>
<dbReference type="PRINTS" id="PR00418">
    <property type="entry name" value="TPI2FAMILY"/>
</dbReference>
<dbReference type="GO" id="GO:0003918">
    <property type="term" value="F:DNA topoisomerase type II (double strand cut, ATP-hydrolyzing) activity"/>
    <property type="evidence" value="ECO:0007669"/>
    <property type="project" value="UniProtKB-EC"/>
</dbReference>
<dbReference type="SUPFAM" id="SSF56719">
    <property type="entry name" value="Type II DNA topoisomerase"/>
    <property type="match status" value="1"/>
</dbReference>
<feature type="binding site" evidence="12">
    <location>
        <position position="512"/>
    </location>
    <ligand>
        <name>Mg(2+)</name>
        <dbReference type="ChEBI" id="CHEBI:18420"/>
        <label>2</label>
    </ligand>
</feature>
<evidence type="ECO:0000256" key="10">
    <source>
        <dbReference type="ARBA" id="ARBA00023125"/>
    </source>
</evidence>
<dbReference type="Pfam" id="PF01751">
    <property type="entry name" value="Toprim"/>
    <property type="match status" value="1"/>
</dbReference>
<comment type="subunit">
    <text evidence="12">Heterotetramer, composed of two GyrA and two GyrB chains. In the heterotetramer, GyrA contains the active site tyrosine that forms a transient covalent intermediate with DNA, while GyrB binds cofactors and catalyzes ATP hydrolysis.</text>
</comment>
<dbReference type="PROSITE" id="PS00177">
    <property type="entry name" value="TOPOISOMERASE_II"/>
    <property type="match status" value="1"/>
</dbReference>
<dbReference type="InterPro" id="IPR013759">
    <property type="entry name" value="Topo_IIA_B_C"/>
</dbReference>
<dbReference type="PANTHER" id="PTHR45866">
    <property type="entry name" value="DNA GYRASE/TOPOISOMERASE SUBUNIT B"/>
    <property type="match status" value="1"/>
</dbReference>
<comment type="catalytic activity">
    <reaction evidence="1 12">
        <text>ATP-dependent breakage, passage and rejoining of double-stranded DNA.</text>
        <dbReference type="EC" id="5.6.2.2"/>
    </reaction>
</comment>
<dbReference type="InterPro" id="IPR011557">
    <property type="entry name" value="GyrB"/>
</dbReference>
<keyword evidence="12" id="KW-0963">Cytoplasm</keyword>
<dbReference type="Pfam" id="PF00204">
    <property type="entry name" value="DNA_gyraseB"/>
    <property type="match status" value="1"/>
</dbReference>
<keyword evidence="9 12" id="KW-0799">Topoisomerase</keyword>
<keyword evidence="6 12" id="KW-0547">Nucleotide-binding</keyword>
<keyword evidence="11 12" id="KW-0413">Isomerase</keyword>
<protein>
    <recommendedName>
        <fullName evidence="4 12">DNA gyrase subunit B</fullName>
        <ecNumber evidence="3 12">5.6.2.2</ecNumber>
    </recommendedName>
</protein>
<dbReference type="SMART" id="SM00433">
    <property type="entry name" value="TOP2c"/>
    <property type="match status" value="1"/>
</dbReference>
<dbReference type="Gene3D" id="3.30.565.10">
    <property type="entry name" value="Histidine kinase-like ATPase, C-terminal domain"/>
    <property type="match status" value="1"/>
</dbReference>
<dbReference type="RefSeq" id="WP_258568364.1">
    <property type="nucleotide sequence ID" value="NZ_CP092900.1"/>
</dbReference>
<evidence type="ECO:0000313" key="14">
    <source>
        <dbReference type="EMBL" id="UTC24580.1"/>
    </source>
</evidence>
<dbReference type="SUPFAM" id="SSF54211">
    <property type="entry name" value="Ribosomal protein S5 domain 2-like"/>
    <property type="match status" value="1"/>
</dbReference>
<dbReference type="InterPro" id="IPR002288">
    <property type="entry name" value="DNA_gyrase_B_C"/>
</dbReference>
<accession>A0ABY5DLC2</accession>
<dbReference type="CDD" id="cd16928">
    <property type="entry name" value="HATPase_GyrB-like"/>
    <property type="match status" value="1"/>
</dbReference>
<dbReference type="Pfam" id="PF00986">
    <property type="entry name" value="DNA_gyraseB_C"/>
    <property type="match status" value="1"/>
</dbReference>
<evidence type="ECO:0000256" key="12">
    <source>
        <dbReference type="HAMAP-Rule" id="MF_01898"/>
    </source>
</evidence>
<name>A0ABY5DLC2_9GAMM</name>
<dbReference type="Gene3D" id="3.30.230.10">
    <property type="match status" value="1"/>
</dbReference>
<evidence type="ECO:0000256" key="7">
    <source>
        <dbReference type="ARBA" id="ARBA00022840"/>
    </source>
</evidence>
<evidence type="ECO:0000256" key="6">
    <source>
        <dbReference type="ARBA" id="ARBA00022741"/>
    </source>
</evidence>
<dbReference type="EC" id="5.6.2.2" evidence="3 12"/>
<dbReference type="CDD" id="cd00822">
    <property type="entry name" value="TopoII_Trans_DNA_gyrase"/>
    <property type="match status" value="1"/>
</dbReference>
<dbReference type="NCBIfam" id="NF004189">
    <property type="entry name" value="PRK05644.1"/>
    <property type="match status" value="1"/>
</dbReference>
<dbReference type="PROSITE" id="PS50880">
    <property type="entry name" value="TOPRIM"/>
    <property type="match status" value="1"/>
</dbReference>
<dbReference type="InterPro" id="IPR013506">
    <property type="entry name" value="Topo_IIA_bsu_dom2"/>
</dbReference>
<gene>
    <name evidence="12 14" type="primary">gyrB</name>
    <name evidence="14" type="ORF">MMH89_00165</name>
</gene>
<organism evidence="14 15">
    <name type="scientific">Candidatus Comchoanobacter bicostacola</name>
    <dbReference type="NCBI Taxonomy" id="2919598"/>
    <lineage>
        <taxon>Bacteria</taxon>
        <taxon>Pseudomonadati</taxon>
        <taxon>Pseudomonadota</taxon>
        <taxon>Gammaproteobacteria</taxon>
        <taxon>Candidatus Comchoanobacterales</taxon>
        <taxon>Candidatus Comchoanobacteraceae</taxon>
        <taxon>Candidatus Comchoanobacter</taxon>
    </lineage>
</organism>
<evidence type="ECO:0000256" key="5">
    <source>
        <dbReference type="ARBA" id="ARBA00022723"/>
    </source>
</evidence>
<evidence type="ECO:0000313" key="15">
    <source>
        <dbReference type="Proteomes" id="UP001055955"/>
    </source>
</evidence>
<comment type="miscellaneous">
    <text evidence="12">Few gyrases are as efficient as E.coli at forming negative supercoils. Not all organisms have 2 type II topoisomerases; in organisms with a single type II topoisomerase this enzyme also has to decatenate newly replicated chromosomes.</text>
</comment>
<dbReference type="HAMAP" id="MF_01898">
    <property type="entry name" value="GyrB"/>
    <property type="match status" value="1"/>
</dbReference>
<feature type="site" description="Interaction with DNA" evidence="12">
    <location>
        <position position="463"/>
    </location>
</feature>